<protein>
    <submittedName>
        <fullName evidence="1">Uncharacterized protein</fullName>
    </submittedName>
</protein>
<evidence type="ECO:0000313" key="1">
    <source>
        <dbReference type="EMBL" id="KAH9000297.1"/>
    </source>
</evidence>
<dbReference type="AlphaFoldDB" id="A0AAD4LS51"/>
<proteinExistence type="predicted"/>
<gene>
    <name evidence="1" type="ORF">EDB92DRAFT_1830400</name>
</gene>
<organism evidence="1 2">
    <name type="scientific">Lactarius akahatsu</name>
    <dbReference type="NCBI Taxonomy" id="416441"/>
    <lineage>
        <taxon>Eukaryota</taxon>
        <taxon>Fungi</taxon>
        <taxon>Dikarya</taxon>
        <taxon>Basidiomycota</taxon>
        <taxon>Agaricomycotina</taxon>
        <taxon>Agaricomycetes</taxon>
        <taxon>Russulales</taxon>
        <taxon>Russulaceae</taxon>
        <taxon>Lactarius</taxon>
    </lineage>
</organism>
<dbReference type="Proteomes" id="UP001201163">
    <property type="component" value="Unassembled WGS sequence"/>
</dbReference>
<accession>A0AAD4LS51</accession>
<sequence length="355" mass="39992">MSEREPYFYPHYDDSSLLFMSPQSDSFPVGGGQDAQQWSPSIDDWELDVIPPSDLPAPSPIFGEQPYDDDAFPFNNIMHNHIPSINIDTTVHLPHLNTRGLSSPNSTTPLTPGFVSPSQPGYSSSPSLLAVTPPTPAMNLGHTHDTFPVFSPSTPVSPYGSQHPPWPIPKPNPSPEPEHFLPLSQFQRGPMVPQKRYKPHTSSDRRRYVDEVNLEPSIHFYMQKPDEEGIPLKDAMHGRFARLVSRDEPMFQERGPSISVRINWPGYQPWSRQIPTRDFRNPPGPITRAKLAKNVAKSVARFIQEHKGRQMEEDGEAAWLVGPGKIDVFDLVLVRLDHVSKGSWQAQLQLVRPRP</sequence>
<comment type="caution">
    <text evidence="1">The sequence shown here is derived from an EMBL/GenBank/DDBJ whole genome shotgun (WGS) entry which is preliminary data.</text>
</comment>
<reference evidence="1" key="1">
    <citation type="submission" date="2022-01" db="EMBL/GenBank/DDBJ databases">
        <title>Comparative genomics reveals a dynamic genome evolution in the ectomycorrhizal milk-cap (Lactarius) mushrooms.</title>
        <authorList>
            <consortium name="DOE Joint Genome Institute"/>
            <person name="Lebreton A."/>
            <person name="Tang N."/>
            <person name="Kuo A."/>
            <person name="LaButti K."/>
            <person name="Drula E."/>
            <person name="Barry K."/>
            <person name="Clum A."/>
            <person name="Lipzen A."/>
            <person name="Mousain D."/>
            <person name="Ng V."/>
            <person name="Wang R."/>
            <person name="Wang X."/>
            <person name="Dai Y."/>
            <person name="Henrissat B."/>
            <person name="Grigoriev I.V."/>
            <person name="Guerin-Laguette A."/>
            <person name="Yu F."/>
            <person name="Martin F.M."/>
        </authorList>
    </citation>
    <scope>NUCLEOTIDE SEQUENCE</scope>
    <source>
        <strain evidence="1">QP</strain>
    </source>
</reference>
<keyword evidence="2" id="KW-1185">Reference proteome</keyword>
<name>A0AAD4LS51_9AGAM</name>
<evidence type="ECO:0000313" key="2">
    <source>
        <dbReference type="Proteomes" id="UP001201163"/>
    </source>
</evidence>
<dbReference type="EMBL" id="JAKELL010000002">
    <property type="protein sequence ID" value="KAH9000297.1"/>
    <property type="molecule type" value="Genomic_DNA"/>
</dbReference>